<gene>
    <name evidence="3" type="ORF">MNBD_IGNAVI01-83</name>
</gene>
<feature type="domain" description="PPM-type phosphatase" evidence="2">
    <location>
        <begin position="188"/>
        <end position="408"/>
    </location>
</feature>
<dbReference type="InterPro" id="IPR001932">
    <property type="entry name" value="PPM-type_phosphatase-like_dom"/>
</dbReference>
<dbReference type="AlphaFoldDB" id="A0A3B1C7C2"/>
<dbReference type="PANTHER" id="PTHR43156:SF2">
    <property type="entry name" value="STAGE II SPORULATION PROTEIN E"/>
    <property type="match status" value="1"/>
</dbReference>
<evidence type="ECO:0000259" key="2">
    <source>
        <dbReference type="SMART" id="SM00331"/>
    </source>
</evidence>
<dbReference type="Gene3D" id="3.60.40.10">
    <property type="entry name" value="PPM-type phosphatase domain"/>
    <property type="match status" value="1"/>
</dbReference>
<keyword evidence="1" id="KW-0378">Hydrolase</keyword>
<evidence type="ECO:0000256" key="1">
    <source>
        <dbReference type="ARBA" id="ARBA00022801"/>
    </source>
</evidence>
<dbReference type="Pfam" id="PF07228">
    <property type="entry name" value="SpoIIE"/>
    <property type="match status" value="1"/>
</dbReference>
<evidence type="ECO:0000313" key="3">
    <source>
        <dbReference type="EMBL" id="VAX26436.1"/>
    </source>
</evidence>
<dbReference type="EMBL" id="UOGD01000338">
    <property type="protein sequence ID" value="VAX26436.1"/>
    <property type="molecule type" value="Genomic_DNA"/>
</dbReference>
<organism evidence="3">
    <name type="scientific">hydrothermal vent metagenome</name>
    <dbReference type="NCBI Taxonomy" id="652676"/>
    <lineage>
        <taxon>unclassified sequences</taxon>
        <taxon>metagenomes</taxon>
        <taxon>ecological metagenomes</taxon>
    </lineage>
</organism>
<sequence length="410" mass="46516">MKQKQLYRTLETVASKMFANEKELLIEILEQIVSDINIDVTGGRLWKLDPSQKGYKLLHQTGNVPKINPDFILPLSENPIFEIISCDRTVLADETNKYLIKKGIFKYSASGVGSKIKVDGKRYYEYMLAVNSTEVDDDLRNNLNVIATLLTSKIRERRITDSSKELISEIDEAKELQRSILPDHEYHFNDYDIFGITVPAKIMSGDYFDYLEYGSDEERLGIVVGDAASKGASAAAEAMYISGAIRMAMNFEIKISALFSRLNQIINKIFSDDRFTTLFYGEITNNKNGLFLYANAGHNPPIFYSRESDTIKYLGATGPLLGPAPKAKYRTDSINIEVCDILVIYSDGIVEAANADFDFYEENKLETIIRQTKELSPREIAYRILEDVSKFSENGKYNDDKTLVVIKRHK</sequence>
<dbReference type="GO" id="GO:0016791">
    <property type="term" value="F:phosphatase activity"/>
    <property type="evidence" value="ECO:0007669"/>
    <property type="project" value="TreeGrafter"/>
</dbReference>
<dbReference type="InterPro" id="IPR036457">
    <property type="entry name" value="PPM-type-like_dom_sf"/>
</dbReference>
<dbReference type="SMART" id="SM00331">
    <property type="entry name" value="PP2C_SIG"/>
    <property type="match status" value="1"/>
</dbReference>
<reference evidence="3" key="1">
    <citation type="submission" date="2018-06" db="EMBL/GenBank/DDBJ databases">
        <authorList>
            <person name="Zhirakovskaya E."/>
        </authorList>
    </citation>
    <scope>NUCLEOTIDE SEQUENCE</scope>
</reference>
<name>A0A3B1C7C2_9ZZZZ</name>
<dbReference type="InterPro" id="IPR052016">
    <property type="entry name" value="Bact_Sigma-Reg"/>
</dbReference>
<dbReference type="SUPFAM" id="SSF81606">
    <property type="entry name" value="PP2C-like"/>
    <property type="match status" value="1"/>
</dbReference>
<dbReference type="PANTHER" id="PTHR43156">
    <property type="entry name" value="STAGE II SPORULATION PROTEIN E-RELATED"/>
    <property type="match status" value="1"/>
</dbReference>
<proteinExistence type="predicted"/>
<accession>A0A3B1C7C2</accession>
<protein>
    <submittedName>
        <fullName evidence="3">Serine phosphatase RsbU, regulator of sigma subunit</fullName>
    </submittedName>
</protein>